<dbReference type="Pfam" id="PF13410">
    <property type="entry name" value="GST_C_2"/>
    <property type="match status" value="1"/>
</dbReference>
<feature type="site" description="Lowers pKa of active site Cys" evidence="3">
    <location>
        <position position="312"/>
    </location>
</feature>
<feature type="active site" description="Nucleophile" evidence="1">
    <location>
        <position position="65"/>
    </location>
</feature>
<reference evidence="6" key="1">
    <citation type="submission" date="2021-03" db="EMBL/GenBank/DDBJ databases">
        <title>Genomic Encyclopedia of Type Strains, Phase IV (KMG-IV): sequencing the most valuable type-strain genomes for metagenomic binning, comparative biology and taxonomic classification.</title>
        <authorList>
            <person name="Goeker M."/>
        </authorList>
    </citation>
    <scope>NUCLEOTIDE SEQUENCE</scope>
    <source>
        <strain evidence="6">DSM 26232</strain>
    </source>
</reference>
<dbReference type="GO" id="GO:0005737">
    <property type="term" value="C:cytoplasm"/>
    <property type="evidence" value="ECO:0007669"/>
    <property type="project" value="TreeGrafter"/>
</dbReference>
<keyword evidence="7" id="KW-1185">Reference proteome</keyword>
<feature type="region of interest" description="Disordered" evidence="4">
    <location>
        <begin position="278"/>
        <end position="302"/>
    </location>
</feature>
<feature type="active site" description="Proton donor/acceptor" evidence="1">
    <location>
        <position position="190"/>
    </location>
</feature>
<dbReference type="Gene3D" id="1.20.1050.10">
    <property type="match status" value="1"/>
</dbReference>
<proteinExistence type="predicted"/>
<evidence type="ECO:0000256" key="4">
    <source>
        <dbReference type="SAM" id="MobiDB-lite"/>
    </source>
</evidence>
<feature type="binding site" evidence="2">
    <location>
        <position position="98"/>
    </location>
    <ligand>
        <name>glutathione</name>
        <dbReference type="ChEBI" id="CHEBI:57925"/>
    </ligand>
</feature>
<evidence type="ECO:0000259" key="5">
    <source>
        <dbReference type="PROSITE" id="PS50405"/>
    </source>
</evidence>
<evidence type="ECO:0000256" key="1">
    <source>
        <dbReference type="PIRSR" id="PIRSR015753-1"/>
    </source>
</evidence>
<dbReference type="CDD" id="cd03190">
    <property type="entry name" value="GST_C_Omega_like"/>
    <property type="match status" value="1"/>
</dbReference>
<dbReference type="Gene3D" id="3.40.30.10">
    <property type="entry name" value="Glutaredoxin"/>
    <property type="match status" value="1"/>
</dbReference>
<feature type="binding site" evidence="2">
    <location>
        <begin position="146"/>
        <end position="147"/>
    </location>
    <ligand>
        <name>glutathione</name>
        <dbReference type="ChEBI" id="CHEBI:57925"/>
    </ligand>
</feature>
<dbReference type="InterPro" id="IPR016639">
    <property type="entry name" value="GST_Omega/GSH"/>
</dbReference>
<dbReference type="SUPFAM" id="SSF47616">
    <property type="entry name" value="GST C-terminal domain-like"/>
    <property type="match status" value="1"/>
</dbReference>
<dbReference type="GO" id="GO:0004364">
    <property type="term" value="F:glutathione transferase activity"/>
    <property type="evidence" value="ECO:0007669"/>
    <property type="project" value="InterPro"/>
</dbReference>
<evidence type="ECO:0000313" key="7">
    <source>
        <dbReference type="Proteomes" id="UP000823736"/>
    </source>
</evidence>
<feature type="region of interest" description="Disordered" evidence="4">
    <location>
        <begin position="331"/>
        <end position="352"/>
    </location>
</feature>
<feature type="binding site" evidence="2">
    <location>
        <begin position="128"/>
        <end position="131"/>
    </location>
    <ligand>
        <name>glutathione</name>
        <dbReference type="ChEBI" id="CHEBI:57925"/>
    </ligand>
</feature>
<dbReference type="AlphaFoldDB" id="A0A8T4GUB9"/>
<dbReference type="SUPFAM" id="SSF52833">
    <property type="entry name" value="Thioredoxin-like"/>
    <property type="match status" value="1"/>
</dbReference>
<dbReference type="PANTHER" id="PTHR32419:SF6">
    <property type="entry name" value="GLUTATHIONE S-TRANSFERASE OMEGA-LIKE 1-RELATED"/>
    <property type="match status" value="1"/>
</dbReference>
<dbReference type="InterPro" id="IPR036249">
    <property type="entry name" value="Thioredoxin-like_sf"/>
</dbReference>
<accession>A0A8T4GUB9</accession>
<gene>
    <name evidence="6" type="ORF">J2753_000463</name>
</gene>
<evidence type="ECO:0000256" key="3">
    <source>
        <dbReference type="PIRSR" id="PIRSR015753-3"/>
    </source>
</evidence>
<dbReference type="PANTHER" id="PTHR32419">
    <property type="entry name" value="GLUTATHIONYL-HYDROQUINONE REDUCTASE"/>
    <property type="match status" value="1"/>
</dbReference>
<name>A0A8T4GUB9_9EURY</name>
<feature type="domain" description="GST C-terminal" evidence="5">
    <location>
        <begin position="167"/>
        <end position="293"/>
    </location>
</feature>
<dbReference type="EMBL" id="JAGGLC010000001">
    <property type="protein sequence ID" value="MBP1985990.1"/>
    <property type="molecule type" value="Genomic_DNA"/>
</dbReference>
<evidence type="ECO:0000313" key="6">
    <source>
        <dbReference type="EMBL" id="MBP1985990.1"/>
    </source>
</evidence>
<dbReference type="InterPro" id="IPR036282">
    <property type="entry name" value="Glutathione-S-Trfase_C_sf"/>
</dbReference>
<dbReference type="PIRSF" id="PIRSF015753">
    <property type="entry name" value="GST"/>
    <property type="match status" value="1"/>
</dbReference>
<feature type="compositionally biased region" description="Polar residues" evidence="4">
    <location>
        <begin position="282"/>
        <end position="292"/>
    </location>
</feature>
<dbReference type="InterPro" id="IPR004045">
    <property type="entry name" value="Glutathione_S-Trfase_N"/>
</dbReference>
<comment type="caution">
    <text evidence="6">The sequence shown here is derived from an EMBL/GenBank/DDBJ whole genome shotgun (WGS) entry which is preliminary data.</text>
</comment>
<dbReference type="OrthoDB" id="172488at2157"/>
<organism evidence="6 7">
    <name type="scientific">Halolamina salifodinae</name>
    <dbReference type="NCBI Taxonomy" id="1202767"/>
    <lineage>
        <taxon>Archaea</taxon>
        <taxon>Methanobacteriati</taxon>
        <taxon>Methanobacteriota</taxon>
        <taxon>Stenosarchaea group</taxon>
        <taxon>Halobacteria</taxon>
        <taxon>Halobacteriales</taxon>
        <taxon>Haloferacaceae</taxon>
    </lineage>
</organism>
<feature type="site" description="Lowers pKa of active site Cys" evidence="3">
    <location>
        <position position="250"/>
    </location>
</feature>
<protein>
    <submittedName>
        <fullName evidence="6">Putative glutathione S-transferase</fullName>
    </submittedName>
</protein>
<dbReference type="InterPro" id="IPR010987">
    <property type="entry name" value="Glutathione-S-Trfase_C-like"/>
</dbReference>
<dbReference type="RefSeq" id="WP_209490067.1">
    <property type="nucleotide sequence ID" value="NZ_JAGGLC010000001.1"/>
</dbReference>
<evidence type="ECO:0000256" key="2">
    <source>
        <dbReference type="PIRSR" id="PIRSR015753-2"/>
    </source>
</evidence>
<sequence>MNMLVDGEWRTDAYESTDEAGEFDRQETSFRNWLDGSVAAAGEAPKSTEFPAESGRYHLYICRACPWAHRAAMTRQLRGLQDDISISLVQPERYDEGWEFSAEHPDPLGGHDYLREVYTDADPEFTGRVTVPVLWDKQEETIVNNESSEIMRMLDTAFDGNDASLYPADLREEIDEIVDAIYDPINNGVYRAGFAGTQAAYENAVDDLFDALDHWEGVLAEQRYLAGDGERLTLADVAMFATLVRFDHVYHTHFKCNRRAIHEYPNLWGYTKDLYQTPGEPSGSSDGRTGSETTRESGVPETVNMDHITRHYYVSHGDINPKRIVAVGPDIDFTEPHSRDELPGGPPATLFE</sequence>
<dbReference type="Pfam" id="PF13409">
    <property type="entry name" value="GST_N_2"/>
    <property type="match status" value="1"/>
</dbReference>
<dbReference type="Proteomes" id="UP000823736">
    <property type="component" value="Unassembled WGS sequence"/>
</dbReference>
<dbReference type="InterPro" id="IPR047047">
    <property type="entry name" value="GST_Omega-like_C"/>
</dbReference>
<dbReference type="PROSITE" id="PS50405">
    <property type="entry name" value="GST_CTER"/>
    <property type="match status" value="1"/>
</dbReference>